<reference evidence="6 7" key="1">
    <citation type="submission" date="2020-10" db="EMBL/GenBank/DDBJ databases">
        <title>Ramlibacter sp. HM2 16S ribosomal RNA gene Genome sequencing and assembly.</title>
        <authorList>
            <person name="Kang M."/>
        </authorList>
    </citation>
    <scope>NUCLEOTIDE SEQUENCE [LARGE SCALE GENOMIC DNA]</scope>
    <source>
        <strain evidence="6 7">HM2</strain>
    </source>
</reference>
<keyword evidence="2" id="KW-0808">Transferase</keyword>
<sequence>MSFVRSLLHALWMLVTVVPWGIWMVTASLWSTGEQMYWKAARWLGWQIDALRILCGVQVRVTGMENLPQGKTSPGILLVKHQSTLETFLMPTLMPHPLAYVFKRELIYIPFFGWAMGRMDMIHIDRSQRAQAFSKVVEQGKRLLAQGIWVIMFPEGTRTPRGQTGTYKLGGTRLAVATGAPVIPIAVSSAKCWPRKSFLKRPGVVDVSIGKPIPSEGRQPEEMMREVQAWIEAEMRRLDPEAYAQESTNEPAQV</sequence>
<keyword evidence="7" id="KW-1185">Reference proteome</keyword>
<dbReference type="EMBL" id="JADDIV010000002">
    <property type="protein sequence ID" value="MBE7366935.1"/>
    <property type="molecule type" value="Genomic_DNA"/>
</dbReference>
<evidence type="ECO:0000256" key="1">
    <source>
        <dbReference type="ARBA" id="ARBA00005189"/>
    </source>
</evidence>
<accession>A0ABR9S0A6</accession>
<keyword evidence="3 6" id="KW-0012">Acyltransferase</keyword>
<gene>
    <name evidence="6" type="ORF">IM787_05090</name>
</gene>
<organism evidence="6 7">
    <name type="scientific">Ramlibacter pallidus</name>
    <dbReference type="NCBI Taxonomy" id="2780087"/>
    <lineage>
        <taxon>Bacteria</taxon>
        <taxon>Pseudomonadati</taxon>
        <taxon>Pseudomonadota</taxon>
        <taxon>Betaproteobacteria</taxon>
        <taxon>Burkholderiales</taxon>
        <taxon>Comamonadaceae</taxon>
        <taxon>Ramlibacter</taxon>
    </lineage>
</organism>
<evidence type="ECO:0000256" key="2">
    <source>
        <dbReference type="ARBA" id="ARBA00022679"/>
    </source>
</evidence>
<evidence type="ECO:0000313" key="6">
    <source>
        <dbReference type="EMBL" id="MBE7366935.1"/>
    </source>
</evidence>
<evidence type="ECO:0000256" key="4">
    <source>
        <dbReference type="SAM" id="Phobius"/>
    </source>
</evidence>
<dbReference type="PANTHER" id="PTHR10434">
    <property type="entry name" value="1-ACYL-SN-GLYCEROL-3-PHOSPHATE ACYLTRANSFERASE"/>
    <property type="match status" value="1"/>
</dbReference>
<evidence type="ECO:0000313" key="7">
    <source>
        <dbReference type="Proteomes" id="UP000806285"/>
    </source>
</evidence>
<keyword evidence="4" id="KW-1133">Transmembrane helix</keyword>
<comment type="caution">
    <text evidence="6">The sequence shown here is derived from an EMBL/GenBank/DDBJ whole genome shotgun (WGS) entry which is preliminary data.</text>
</comment>
<feature type="transmembrane region" description="Helical" evidence="4">
    <location>
        <begin position="6"/>
        <end position="30"/>
    </location>
</feature>
<feature type="domain" description="Phospholipid/glycerol acyltransferase" evidence="5">
    <location>
        <begin position="75"/>
        <end position="190"/>
    </location>
</feature>
<dbReference type="SUPFAM" id="SSF69593">
    <property type="entry name" value="Glycerol-3-phosphate (1)-acyltransferase"/>
    <property type="match status" value="1"/>
</dbReference>
<evidence type="ECO:0000256" key="3">
    <source>
        <dbReference type="ARBA" id="ARBA00023315"/>
    </source>
</evidence>
<dbReference type="SMART" id="SM00563">
    <property type="entry name" value="PlsC"/>
    <property type="match status" value="1"/>
</dbReference>
<dbReference type="RefSeq" id="WP_193675581.1">
    <property type="nucleotide sequence ID" value="NZ_JADDIV010000002.1"/>
</dbReference>
<dbReference type="InterPro" id="IPR002123">
    <property type="entry name" value="Plipid/glycerol_acylTrfase"/>
</dbReference>
<dbReference type="CDD" id="cd07989">
    <property type="entry name" value="LPLAT_AGPAT-like"/>
    <property type="match status" value="1"/>
</dbReference>
<dbReference type="PANTHER" id="PTHR10434:SF40">
    <property type="entry name" value="1-ACYL-SN-GLYCEROL-3-PHOSPHATE ACYLTRANSFERASE"/>
    <property type="match status" value="1"/>
</dbReference>
<keyword evidence="4" id="KW-0472">Membrane</keyword>
<keyword evidence="4" id="KW-0812">Transmembrane</keyword>
<protein>
    <submittedName>
        <fullName evidence="6">1-acyl-sn-glycerol-3-phosphate acyltransferase</fullName>
    </submittedName>
</protein>
<proteinExistence type="predicted"/>
<dbReference type="GO" id="GO:0016746">
    <property type="term" value="F:acyltransferase activity"/>
    <property type="evidence" value="ECO:0007669"/>
    <property type="project" value="UniProtKB-KW"/>
</dbReference>
<dbReference type="Proteomes" id="UP000806285">
    <property type="component" value="Unassembled WGS sequence"/>
</dbReference>
<evidence type="ECO:0000259" key="5">
    <source>
        <dbReference type="SMART" id="SM00563"/>
    </source>
</evidence>
<name>A0ABR9S0A6_9BURK</name>
<comment type="pathway">
    <text evidence="1">Lipid metabolism.</text>
</comment>
<dbReference type="Pfam" id="PF01553">
    <property type="entry name" value="Acyltransferase"/>
    <property type="match status" value="1"/>
</dbReference>